<dbReference type="EMBL" id="QSCO01000026">
    <property type="protein sequence ID" value="RGY04300.1"/>
    <property type="molecule type" value="Genomic_DNA"/>
</dbReference>
<accession>A0A412W373</accession>
<evidence type="ECO:0000313" key="3">
    <source>
        <dbReference type="EMBL" id="RGV18183.1"/>
    </source>
</evidence>
<proteinExistence type="predicted"/>
<dbReference type="Gene3D" id="1.10.1660.10">
    <property type="match status" value="1"/>
</dbReference>
<dbReference type="Proteomes" id="UP000283426">
    <property type="component" value="Unassembled WGS sequence"/>
</dbReference>
<name>A0A412W373_9BACT</name>
<feature type="coiled-coil region" evidence="1">
    <location>
        <begin position="70"/>
        <end position="97"/>
    </location>
</feature>
<gene>
    <name evidence="3" type="ORF">DWW24_20095</name>
    <name evidence="4" type="ORF">DXA53_16425</name>
    <name evidence="2" type="ORF">L0P03_16205</name>
</gene>
<evidence type="ECO:0000313" key="2">
    <source>
        <dbReference type="EMBL" id="MCG4961376.1"/>
    </source>
</evidence>
<keyword evidence="1" id="KW-0175">Coiled coil</keyword>
<dbReference type="Proteomes" id="UP001199750">
    <property type="component" value="Unassembled WGS sequence"/>
</dbReference>
<reference evidence="5 6" key="1">
    <citation type="submission" date="2018-08" db="EMBL/GenBank/DDBJ databases">
        <title>A genome reference for cultivated species of the human gut microbiota.</title>
        <authorList>
            <person name="Zou Y."/>
            <person name="Xue W."/>
            <person name="Luo G."/>
        </authorList>
    </citation>
    <scope>NUCLEOTIDE SEQUENCE [LARGE SCALE GENOMIC DNA]</scope>
    <source>
        <strain evidence="3 5">AF14-6AC</strain>
        <strain evidence="4 6">OF03-11</strain>
    </source>
</reference>
<organism evidence="3 5">
    <name type="scientific">Odoribacter splanchnicus</name>
    <dbReference type="NCBI Taxonomy" id="28118"/>
    <lineage>
        <taxon>Bacteria</taxon>
        <taxon>Pseudomonadati</taxon>
        <taxon>Bacteroidota</taxon>
        <taxon>Bacteroidia</taxon>
        <taxon>Bacteroidales</taxon>
        <taxon>Odoribacteraceae</taxon>
        <taxon>Odoribacter</taxon>
    </lineage>
</organism>
<reference evidence="2" key="2">
    <citation type="submission" date="2022-01" db="EMBL/GenBank/DDBJ databases">
        <title>Collection of gut derived symbiotic bacterial strains cultured from healthy donors.</title>
        <authorList>
            <person name="Lin H."/>
            <person name="Kohout C."/>
            <person name="Waligurski E."/>
            <person name="Pamer E.G."/>
        </authorList>
    </citation>
    <scope>NUCLEOTIDE SEQUENCE</scope>
    <source>
        <strain evidence="2">DFI.1.149</strain>
    </source>
</reference>
<dbReference type="Proteomes" id="UP000284434">
    <property type="component" value="Unassembled WGS sequence"/>
</dbReference>
<comment type="caution">
    <text evidence="3">The sequence shown here is derived from an EMBL/GenBank/DDBJ whole genome shotgun (WGS) entry which is preliminary data.</text>
</comment>
<evidence type="ECO:0000256" key="1">
    <source>
        <dbReference type="SAM" id="Coils"/>
    </source>
</evidence>
<dbReference type="RefSeq" id="WP_118104746.1">
    <property type="nucleotide sequence ID" value="NZ_BAABYK010000001.1"/>
</dbReference>
<dbReference type="EMBL" id="QRYW01000060">
    <property type="protein sequence ID" value="RGV18183.1"/>
    <property type="molecule type" value="Genomic_DNA"/>
</dbReference>
<sequence>MDTELIIFNEYCQKSHTDPTFIISLEEGGLIEIRTVDGERYLLASQLRELERYSHLYYDLSINIEGIDAIHHMLERMERLQQEVSFLRRQLRRFQTKDDFFQEEYR</sequence>
<evidence type="ECO:0000313" key="5">
    <source>
        <dbReference type="Proteomes" id="UP000283426"/>
    </source>
</evidence>
<dbReference type="AlphaFoldDB" id="A0A412W373"/>
<dbReference type="EMBL" id="JAKNDN010000035">
    <property type="protein sequence ID" value="MCG4961376.1"/>
    <property type="molecule type" value="Genomic_DNA"/>
</dbReference>
<dbReference type="Pfam" id="PF13591">
    <property type="entry name" value="MerR_2"/>
    <property type="match status" value="1"/>
</dbReference>
<protein>
    <submittedName>
        <fullName evidence="2">Chaperone modulator CbpM</fullName>
    </submittedName>
</protein>
<evidence type="ECO:0000313" key="4">
    <source>
        <dbReference type="EMBL" id="RGY04300.1"/>
    </source>
</evidence>
<evidence type="ECO:0000313" key="6">
    <source>
        <dbReference type="Proteomes" id="UP000284434"/>
    </source>
</evidence>